<feature type="compositionally biased region" description="Basic residues" evidence="1">
    <location>
        <begin position="84"/>
        <end position="95"/>
    </location>
</feature>
<accession>A0ABQ4I8E2</accession>
<feature type="region of interest" description="Disordered" evidence="1">
    <location>
        <begin position="77"/>
        <end position="136"/>
    </location>
</feature>
<proteinExistence type="predicted"/>
<dbReference type="InterPro" id="IPR036705">
    <property type="entry name" value="Ribosyl_crysJ1_sf"/>
</dbReference>
<dbReference type="Pfam" id="PF03747">
    <property type="entry name" value="ADP_ribosyl_GH"/>
    <property type="match status" value="1"/>
</dbReference>
<dbReference type="InterPro" id="IPR005502">
    <property type="entry name" value="Ribosyl_crysJ1"/>
</dbReference>
<dbReference type="EMBL" id="BOPA01000008">
    <property type="protein sequence ID" value="GIJ14186.1"/>
    <property type="molecule type" value="Genomic_DNA"/>
</dbReference>
<evidence type="ECO:0000256" key="1">
    <source>
        <dbReference type="SAM" id="MobiDB-lite"/>
    </source>
</evidence>
<dbReference type="Proteomes" id="UP000647860">
    <property type="component" value="Unassembled WGS sequence"/>
</dbReference>
<comment type="caution">
    <text evidence="2">The sequence shown here is derived from an EMBL/GenBank/DDBJ whole genome shotgun (WGS) entry which is preliminary data.</text>
</comment>
<dbReference type="Gene3D" id="1.10.4080.10">
    <property type="entry name" value="ADP-ribosylation/Crystallin J1"/>
    <property type="match status" value="1"/>
</dbReference>
<dbReference type="RefSeq" id="WP_204290215.1">
    <property type="nucleotide sequence ID" value="NZ_BAAAGZ010000024.1"/>
</dbReference>
<protein>
    <recommendedName>
        <fullName evidence="4">ADP-ribosylglycohydrolase</fullName>
    </recommendedName>
</protein>
<evidence type="ECO:0000313" key="2">
    <source>
        <dbReference type="EMBL" id="GIJ14186.1"/>
    </source>
</evidence>
<sequence>MMLAACGDALGAPFEGRAPADRAEIDDWINQSTQPVRFTDDTTSTLVVADHLTRRWGIVNEDELADELAREWARDPERGYGHGAAHHRRCGRAGRPRLSPADAALPLTEPTAKRRAAWHGRHGPDDAMRSAWTSTT</sequence>
<organism evidence="2 3">
    <name type="scientific">Micromonospora gifhornensis</name>
    <dbReference type="NCBI Taxonomy" id="84594"/>
    <lineage>
        <taxon>Bacteria</taxon>
        <taxon>Bacillati</taxon>
        <taxon>Actinomycetota</taxon>
        <taxon>Actinomycetes</taxon>
        <taxon>Micromonosporales</taxon>
        <taxon>Micromonosporaceae</taxon>
        <taxon>Micromonospora</taxon>
    </lineage>
</organism>
<evidence type="ECO:0000313" key="3">
    <source>
        <dbReference type="Proteomes" id="UP000647860"/>
    </source>
</evidence>
<keyword evidence="3" id="KW-1185">Reference proteome</keyword>
<name>A0ABQ4I8E2_9ACTN</name>
<evidence type="ECO:0008006" key="4">
    <source>
        <dbReference type="Google" id="ProtNLM"/>
    </source>
</evidence>
<dbReference type="SUPFAM" id="SSF101478">
    <property type="entry name" value="ADP-ribosylglycohydrolase"/>
    <property type="match status" value="1"/>
</dbReference>
<gene>
    <name evidence="2" type="ORF">Vgi01_08700</name>
</gene>
<reference evidence="2 3" key="1">
    <citation type="submission" date="2021-01" db="EMBL/GenBank/DDBJ databases">
        <title>Whole genome shotgun sequence of Verrucosispora gifhornensis NBRC 16317.</title>
        <authorList>
            <person name="Komaki H."/>
            <person name="Tamura T."/>
        </authorList>
    </citation>
    <scope>NUCLEOTIDE SEQUENCE [LARGE SCALE GENOMIC DNA]</scope>
    <source>
        <strain evidence="2 3">NBRC 16317</strain>
    </source>
</reference>